<evidence type="ECO:0000256" key="1">
    <source>
        <dbReference type="ARBA" id="ARBA00008558"/>
    </source>
</evidence>
<evidence type="ECO:0000313" key="3">
    <source>
        <dbReference type="EMBL" id="AMO94511.1"/>
    </source>
</evidence>
<comment type="similarity">
    <text evidence="1">Belongs to the N-acylglucosamine 2-epimerase family.</text>
</comment>
<dbReference type="InterPro" id="IPR008928">
    <property type="entry name" value="6-hairpin_glycosidase_sf"/>
</dbReference>
<name>A0A127PAP7_9BURK</name>
<sequence>MRQDPTPASTPADYRDPDFLRDRMRRDIAFFHPRAIDPAGGFFHYLNDDGSVYDSASRHLVNSSRMVFCYALAWRLDGKEEYREAARHGLRFLQQRHWQPSYGGYAWVLENGVAVDRTQHCYGLAFVLLAHAHALRIGISEAADGVAATFDLMEKLFWSAADGLYADEATPAGAVSPYRGQNANMHSCEALIAAFEATGEQRYLQRAELLAHNITVRQAALADGWIWEHYHADWSVDWEYNRHDSSNMFRPWGFQPGHMTEWSKLLLLLERHRAHLQGDAGWLLPRARALFDVTMPAAWDQESGGLVYGLAPDGSVCDGDKYFWVQAESLATAALLAARSGDQAYWDSYVKLWAYSAAHLIDQERGGWYRILRQDNLRYGPEKPPHGKTDFYHPMGAYLEALAAAGSPLE</sequence>
<gene>
    <name evidence="3" type="ORF">CFter6_1813</name>
</gene>
<evidence type="ECO:0000313" key="4">
    <source>
        <dbReference type="Proteomes" id="UP000072421"/>
    </source>
</evidence>
<dbReference type="Pfam" id="PF07221">
    <property type="entry name" value="GlcNAc_2-epim"/>
    <property type="match status" value="1"/>
</dbReference>
<dbReference type="SUPFAM" id="SSF48208">
    <property type="entry name" value="Six-hairpin glycosidases"/>
    <property type="match status" value="1"/>
</dbReference>
<dbReference type="OrthoDB" id="9806359at2"/>
<reference evidence="3 4" key="1">
    <citation type="submission" date="2015-11" db="EMBL/GenBank/DDBJ databases">
        <title>Exploring the genomic traits of fungus-feeding bacterial genus Collimonas.</title>
        <authorList>
            <person name="Song C."/>
            <person name="Schmidt R."/>
            <person name="de Jager V."/>
            <person name="Krzyzanowska D."/>
            <person name="Jongedijk E."/>
            <person name="Cankar K."/>
            <person name="Beekwilder J."/>
            <person name="van Veen A."/>
            <person name="de Boer W."/>
            <person name="van Veen J.A."/>
            <person name="Garbeva P."/>
        </authorList>
    </citation>
    <scope>NUCLEOTIDE SEQUENCE [LARGE SCALE GENOMIC DNA]</scope>
    <source>
        <strain evidence="3 4">Ter6</strain>
    </source>
</reference>
<dbReference type="FunFam" id="1.50.10.10:FF:000057">
    <property type="entry name" value="N-acylglucosamine 2-epimerase"/>
    <property type="match status" value="1"/>
</dbReference>
<keyword evidence="2" id="KW-0413">Isomerase</keyword>
<accession>A0A127PAP7</accession>
<evidence type="ECO:0000256" key="2">
    <source>
        <dbReference type="ARBA" id="ARBA00023235"/>
    </source>
</evidence>
<dbReference type="PANTHER" id="PTHR15108">
    <property type="entry name" value="N-ACYLGLUCOSAMINE-2-EPIMERASE"/>
    <property type="match status" value="1"/>
</dbReference>
<proteinExistence type="inferred from homology"/>
<dbReference type="InterPro" id="IPR012341">
    <property type="entry name" value="6hp_glycosidase-like_sf"/>
</dbReference>
<dbReference type="EMBL" id="CP013232">
    <property type="protein sequence ID" value="AMO94511.1"/>
    <property type="molecule type" value="Genomic_DNA"/>
</dbReference>
<dbReference type="AlphaFoldDB" id="A0A127PAP7"/>
<dbReference type="PATRIC" id="fig|158899.10.peg.1818"/>
<dbReference type="RefSeq" id="WP_061539549.1">
    <property type="nucleotide sequence ID" value="NZ_CP013232.1"/>
</dbReference>
<dbReference type="Proteomes" id="UP000072421">
    <property type="component" value="Chromosome"/>
</dbReference>
<protein>
    <submittedName>
        <fullName evidence="3">N-acylglucosamine 2-epimerase family protein</fullName>
    </submittedName>
</protein>
<dbReference type="GO" id="GO:0016853">
    <property type="term" value="F:isomerase activity"/>
    <property type="evidence" value="ECO:0007669"/>
    <property type="project" value="UniProtKB-KW"/>
</dbReference>
<organism evidence="3">
    <name type="scientific">Collimonas fungivorans</name>
    <dbReference type="NCBI Taxonomy" id="158899"/>
    <lineage>
        <taxon>Bacteria</taxon>
        <taxon>Pseudomonadati</taxon>
        <taxon>Pseudomonadota</taxon>
        <taxon>Betaproteobacteria</taxon>
        <taxon>Burkholderiales</taxon>
        <taxon>Oxalobacteraceae</taxon>
        <taxon>Collimonas</taxon>
    </lineage>
</organism>
<dbReference type="InterPro" id="IPR010819">
    <property type="entry name" value="AGE/CE"/>
</dbReference>
<dbReference type="Gene3D" id="1.50.10.10">
    <property type="match status" value="1"/>
</dbReference>
<dbReference type="GO" id="GO:0005975">
    <property type="term" value="P:carbohydrate metabolic process"/>
    <property type="evidence" value="ECO:0007669"/>
    <property type="project" value="InterPro"/>
</dbReference>